<dbReference type="Pfam" id="PF04314">
    <property type="entry name" value="PCuAC"/>
    <property type="match status" value="1"/>
</dbReference>
<dbReference type="AlphaFoldDB" id="A0A1H5ZP48"/>
<evidence type="ECO:0000313" key="2">
    <source>
        <dbReference type="EMBL" id="SEG37930.1"/>
    </source>
</evidence>
<evidence type="ECO:0000256" key="1">
    <source>
        <dbReference type="SAM" id="SignalP"/>
    </source>
</evidence>
<evidence type="ECO:0000313" key="3">
    <source>
        <dbReference type="Proteomes" id="UP000236752"/>
    </source>
</evidence>
<reference evidence="2 3" key="1">
    <citation type="submission" date="2016-10" db="EMBL/GenBank/DDBJ databases">
        <authorList>
            <person name="de Groot N.N."/>
        </authorList>
    </citation>
    <scope>NUCLEOTIDE SEQUENCE [LARGE SCALE GENOMIC DNA]</scope>
    <source>
        <strain evidence="2 3">DSM 26915</strain>
    </source>
</reference>
<keyword evidence="3" id="KW-1185">Reference proteome</keyword>
<proteinExistence type="predicted"/>
<organism evidence="2 3">
    <name type="scientific">Thalassococcus halodurans</name>
    <dbReference type="NCBI Taxonomy" id="373675"/>
    <lineage>
        <taxon>Bacteria</taxon>
        <taxon>Pseudomonadati</taxon>
        <taxon>Pseudomonadota</taxon>
        <taxon>Alphaproteobacteria</taxon>
        <taxon>Rhodobacterales</taxon>
        <taxon>Roseobacteraceae</taxon>
        <taxon>Thalassococcus</taxon>
    </lineage>
</organism>
<feature type="chain" id="PRO_5009291758" description="Copper(I)-binding protein" evidence="1">
    <location>
        <begin position="21"/>
        <end position="155"/>
    </location>
</feature>
<dbReference type="PANTHER" id="PTHR36302:SF1">
    <property type="entry name" value="COPPER CHAPERONE PCU(A)C"/>
    <property type="match status" value="1"/>
</dbReference>
<dbReference type="OrthoDB" id="9796962at2"/>
<sequence>MLRRLSLAFVVLAAPLSAEMAHHGDIMVTGAYAYETPKSAPSGAGYLTVRNMGDTDDVLLAVKSDPMQAMMHETVEENGVARMVHKMSVPIAAGDTVNFEPGGLHIMFMGLNGDPFEEGEAVPATLVFEKAGEVAVDFTVINRRAEPPMDHGAGH</sequence>
<dbReference type="PANTHER" id="PTHR36302">
    <property type="entry name" value="BLR7088 PROTEIN"/>
    <property type="match status" value="1"/>
</dbReference>
<dbReference type="Proteomes" id="UP000236752">
    <property type="component" value="Unassembled WGS sequence"/>
</dbReference>
<dbReference type="EMBL" id="FNUZ01000004">
    <property type="protein sequence ID" value="SEG37930.1"/>
    <property type="molecule type" value="Genomic_DNA"/>
</dbReference>
<keyword evidence="1" id="KW-0732">Signal</keyword>
<accession>A0A1H5ZP48</accession>
<dbReference type="Gene3D" id="2.60.40.1890">
    <property type="entry name" value="PCu(A)C copper chaperone"/>
    <property type="match status" value="1"/>
</dbReference>
<protein>
    <recommendedName>
        <fullName evidence="4">Copper(I)-binding protein</fullName>
    </recommendedName>
</protein>
<evidence type="ECO:0008006" key="4">
    <source>
        <dbReference type="Google" id="ProtNLM"/>
    </source>
</evidence>
<dbReference type="RefSeq" id="WP_103910881.1">
    <property type="nucleotide sequence ID" value="NZ_FNUZ01000004.1"/>
</dbReference>
<dbReference type="InterPro" id="IPR058248">
    <property type="entry name" value="Lxx211020-like"/>
</dbReference>
<dbReference type="SUPFAM" id="SSF110087">
    <property type="entry name" value="DR1885-like metal-binding protein"/>
    <property type="match status" value="1"/>
</dbReference>
<dbReference type="InterPro" id="IPR007410">
    <property type="entry name" value="LpqE-like"/>
</dbReference>
<name>A0A1H5ZP48_9RHOB</name>
<feature type="signal peptide" evidence="1">
    <location>
        <begin position="1"/>
        <end position="20"/>
    </location>
</feature>
<dbReference type="InterPro" id="IPR036182">
    <property type="entry name" value="PCuAC_sf"/>
</dbReference>
<gene>
    <name evidence="2" type="ORF">SAMN04488045_2545</name>
</gene>